<accession>X0T412</accession>
<evidence type="ECO:0000313" key="2">
    <source>
        <dbReference type="EMBL" id="GAF82912.1"/>
    </source>
</evidence>
<dbReference type="AlphaFoldDB" id="X0T412"/>
<feature type="non-terminal residue" evidence="2">
    <location>
        <position position="423"/>
    </location>
</feature>
<dbReference type="EMBL" id="BARS01006077">
    <property type="protein sequence ID" value="GAF82912.1"/>
    <property type="molecule type" value="Genomic_DNA"/>
</dbReference>
<protein>
    <submittedName>
        <fullName evidence="2">Uncharacterized protein</fullName>
    </submittedName>
</protein>
<name>X0T412_9ZZZZ</name>
<evidence type="ECO:0000256" key="1">
    <source>
        <dbReference type="SAM" id="MobiDB-lite"/>
    </source>
</evidence>
<reference evidence="2" key="1">
    <citation type="journal article" date="2014" name="Front. Microbiol.">
        <title>High frequency of phylogenetically diverse reductive dehalogenase-homologous genes in deep subseafloor sedimentary metagenomes.</title>
        <authorList>
            <person name="Kawai M."/>
            <person name="Futagami T."/>
            <person name="Toyoda A."/>
            <person name="Takaki Y."/>
            <person name="Nishi S."/>
            <person name="Hori S."/>
            <person name="Arai W."/>
            <person name="Tsubouchi T."/>
            <person name="Morono Y."/>
            <person name="Uchiyama I."/>
            <person name="Ito T."/>
            <person name="Fujiyama A."/>
            <person name="Inagaki F."/>
            <person name="Takami H."/>
        </authorList>
    </citation>
    <scope>NUCLEOTIDE SEQUENCE</scope>
    <source>
        <strain evidence="2">Expedition CK06-06</strain>
    </source>
</reference>
<feature type="compositionally biased region" description="Basic and acidic residues" evidence="1">
    <location>
        <begin position="192"/>
        <end position="202"/>
    </location>
</feature>
<feature type="compositionally biased region" description="Pro residues" evidence="1">
    <location>
        <begin position="327"/>
        <end position="336"/>
    </location>
</feature>
<feature type="compositionally biased region" description="Basic residues" evidence="1">
    <location>
        <begin position="169"/>
        <end position="191"/>
    </location>
</feature>
<proteinExistence type="predicted"/>
<feature type="compositionally biased region" description="Pro residues" evidence="1">
    <location>
        <begin position="102"/>
        <end position="112"/>
    </location>
</feature>
<gene>
    <name evidence="2" type="ORF">S01H1_11885</name>
</gene>
<feature type="compositionally biased region" description="Polar residues" evidence="1">
    <location>
        <begin position="209"/>
        <end position="219"/>
    </location>
</feature>
<feature type="compositionally biased region" description="Basic and acidic residues" evidence="1">
    <location>
        <begin position="141"/>
        <end position="152"/>
    </location>
</feature>
<feature type="compositionally biased region" description="Basic and acidic residues" evidence="1">
    <location>
        <begin position="354"/>
        <end position="363"/>
    </location>
</feature>
<sequence>MSTEVSPLLKPLLERDELIQEAMAALETGEFSKSLLLFQKISDLCIELGDDSLGREFYDKSEQIKEIMKERAAPKVEEAPPVPPVEPQISEEVEETKEPEITTPPPSQPPAPQITEEVDDIKEPEVPEPPSPPEVLETPELLEKIEEVETKEVPAPTPVEEEKVLDKKAAKRLKKKKAKAAKKARKRKKRKPITDEGHREVESIISKPSFITESDSDIPSQEYIPLESKVEPEKGPDTTWMPERLKGFKEKEPPKVVLPEAKKEVPEEKEIAKPAVVKDKKINLEDFKIKQKPKTVTALPTDTKPKLKTSAYGHVVNPEDAKKKSAPPKPITPAPVAPTRLLKPSPPESTITLKPEEGKEPPKVIEKTAEIEDMEIPKGANKKELDKIIMELKVKKTKIQESSLDYDMKEFSGEITSEELNEK</sequence>
<organism evidence="2">
    <name type="scientific">marine sediment metagenome</name>
    <dbReference type="NCBI Taxonomy" id="412755"/>
    <lineage>
        <taxon>unclassified sequences</taxon>
        <taxon>metagenomes</taxon>
        <taxon>ecological metagenomes</taxon>
    </lineage>
</organism>
<feature type="region of interest" description="Disordered" evidence="1">
    <location>
        <begin position="298"/>
        <end position="363"/>
    </location>
</feature>
<comment type="caution">
    <text evidence="2">The sequence shown here is derived from an EMBL/GenBank/DDBJ whole genome shotgun (WGS) entry which is preliminary data.</text>
</comment>
<feature type="region of interest" description="Disordered" evidence="1">
    <location>
        <begin position="70"/>
        <end position="247"/>
    </location>
</feature>